<sequence length="106" mass="11995">MGKSKHRFQFNSLFFCNAELFVMNPMYSKSKVYYLYMRSFLYNGSTSVCATQTGQSFNKPATFIATRSTASLTLKYLSPFGLAPYPFCTSSAVAYTSTFQIVYTAR</sequence>
<gene>
    <name evidence="1" type="ORF">ABVK25_001170</name>
</gene>
<dbReference type="EMBL" id="JBHFEH010000002">
    <property type="protein sequence ID" value="KAL2058442.1"/>
    <property type="molecule type" value="Genomic_DNA"/>
</dbReference>
<proteinExistence type="predicted"/>
<evidence type="ECO:0000313" key="2">
    <source>
        <dbReference type="Proteomes" id="UP001590951"/>
    </source>
</evidence>
<comment type="caution">
    <text evidence="1">The sequence shown here is derived from an EMBL/GenBank/DDBJ whole genome shotgun (WGS) entry which is preliminary data.</text>
</comment>
<accession>A0ABR4BM15</accession>
<protein>
    <submittedName>
        <fullName evidence="1">Uncharacterized protein</fullName>
    </submittedName>
</protein>
<organism evidence="1 2">
    <name type="scientific">Lepraria finkii</name>
    <dbReference type="NCBI Taxonomy" id="1340010"/>
    <lineage>
        <taxon>Eukaryota</taxon>
        <taxon>Fungi</taxon>
        <taxon>Dikarya</taxon>
        <taxon>Ascomycota</taxon>
        <taxon>Pezizomycotina</taxon>
        <taxon>Lecanoromycetes</taxon>
        <taxon>OSLEUM clade</taxon>
        <taxon>Lecanoromycetidae</taxon>
        <taxon>Lecanorales</taxon>
        <taxon>Lecanorineae</taxon>
        <taxon>Stereocaulaceae</taxon>
        <taxon>Lepraria</taxon>
    </lineage>
</organism>
<dbReference type="Proteomes" id="UP001590951">
    <property type="component" value="Unassembled WGS sequence"/>
</dbReference>
<name>A0ABR4BM15_9LECA</name>
<keyword evidence="2" id="KW-1185">Reference proteome</keyword>
<reference evidence="1 2" key="1">
    <citation type="submission" date="2024-09" db="EMBL/GenBank/DDBJ databases">
        <title>Rethinking Asexuality: The Enigmatic Case of Functional Sexual Genes in Lepraria (Stereocaulaceae).</title>
        <authorList>
            <person name="Doellman M."/>
            <person name="Sun Y."/>
            <person name="Barcenas-Pena A."/>
            <person name="Lumbsch H.T."/>
            <person name="Grewe F."/>
        </authorList>
    </citation>
    <scope>NUCLEOTIDE SEQUENCE [LARGE SCALE GENOMIC DNA]</scope>
    <source>
        <strain evidence="1 2">Grewe 0041</strain>
    </source>
</reference>
<evidence type="ECO:0000313" key="1">
    <source>
        <dbReference type="EMBL" id="KAL2058442.1"/>
    </source>
</evidence>